<dbReference type="SUPFAM" id="SSF46689">
    <property type="entry name" value="Homeodomain-like"/>
    <property type="match status" value="1"/>
</dbReference>
<proteinExistence type="predicted"/>
<dbReference type="Proteomes" id="UP000188836">
    <property type="component" value="Unassembled WGS sequence"/>
</dbReference>
<feature type="domain" description="HTH araC/xylS-type" evidence="4">
    <location>
        <begin position="199"/>
        <end position="300"/>
    </location>
</feature>
<dbReference type="GO" id="GO:0003700">
    <property type="term" value="F:DNA-binding transcription factor activity"/>
    <property type="evidence" value="ECO:0007669"/>
    <property type="project" value="InterPro"/>
</dbReference>
<dbReference type="Pfam" id="PF12833">
    <property type="entry name" value="HTH_18"/>
    <property type="match status" value="1"/>
</dbReference>
<dbReference type="Gene3D" id="1.10.10.60">
    <property type="entry name" value="Homeodomain-like"/>
    <property type="match status" value="1"/>
</dbReference>
<dbReference type="GO" id="GO:0043565">
    <property type="term" value="F:sequence-specific DNA binding"/>
    <property type="evidence" value="ECO:0007669"/>
    <property type="project" value="InterPro"/>
</dbReference>
<dbReference type="AlphaFoldDB" id="A0A1V2TG98"/>
<evidence type="ECO:0000256" key="2">
    <source>
        <dbReference type="ARBA" id="ARBA00023125"/>
    </source>
</evidence>
<dbReference type="InterPro" id="IPR009057">
    <property type="entry name" value="Homeodomain-like_sf"/>
</dbReference>
<dbReference type="InterPro" id="IPR018062">
    <property type="entry name" value="HTH_AraC-typ_CS"/>
</dbReference>
<dbReference type="InterPro" id="IPR020449">
    <property type="entry name" value="Tscrpt_reg_AraC-type_HTH"/>
</dbReference>
<dbReference type="PRINTS" id="PR00032">
    <property type="entry name" value="HTHARAC"/>
</dbReference>
<name>A0A1V2TG98_9NOCA</name>
<evidence type="ECO:0000256" key="3">
    <source>
        <dbReference type="ARBA" id="ARBA00023163"/>
    </source>
</evidence>
<gene>
    <name evidence="5" type="ORF">B0T46_12325</name>
</gene>
<dbReference type="PANTHER" id="PTHR46796:SF6">
    <property type="entry name" value="ARAC SUBFAMILY"/>
    <property type="match status" value="1"/>
</dbReference>
<keyword evidence="2" id="KW-0238">DNA-binding</keyword>
<protein>
    <recommendedName>
        <fullName evidence="4">HTH araC/xylS-type domain-containing protein</fullName>
    </recommendedName>
</protein>
<evidence type="ECO:0000313" key="5">
    <source>
        <dbReference type="EMBL" id="ONM48542.1"/>
    </source>
</evidence>
<dbReference type="PROSITE" id="PS00041">
    <property type="entry name" value="HTH_ARAC_FAMILY_1"/>
    <property type="match status" value="1"/>
</dbReference>
<dbReference type="PROSITE" id="PS01124">
    <property type="entry name" value="HTH_ARAC_FAMILY_2"/>
    <property type="match status" value="1"/>
</dbReference>
<dbReference type="SMART" id="SM00342">
    <property type="entry name" value="HTH_ARAC"/>
    <property type="match status" value="1"/>
</dbReference>
<organism evidence="5 6">
    <name type="scientific">Nocardia donostiensis</name>
    <dbReference type="NCBI Taxonomy" id="1538463"/>
    <lineage>
        <taxon>Bacteria</taxon>
        <taxon>Bacillati</taxon>
        <taxon>Actinomycetota</taxon>
        <taxon>Actinomycetes</taxon>
        <taxon>Mycobacteriales</taxon>
        <taxon>Nocardiaceae</taxon>
        <taxon>Nocardia</taxon>
    </lineage>
</organism>
<dbReference type="InterPro" id="IPR018060">
    <property type="entry name" value="HTH_AraC"/>
</dbReference>
<dbReference type="InterPro" id="IPR050204">
    <property type="entry name" value="AraC_XylS_family_regulators"/>
</dbReference>
<dbReference type="EMBL" id="MUMY01000009">
    <property type="protein sequence ID" value="ONM48542.1"/>
    <property type="molecule type" value="Genomic_DNA"/>
</dbReference>
<dbReference type="InterPro" id="IPR035418">
    <property type="entry name" value="AraC-bd_2"/>
</dbReference>
<reference evidence="5 6" key="1">
    <citation type="journal article" date="2016" name="Antonie Van Leeuwenhoek">
        <title>Nocardia donostiensis sp. nov., isolated from human respiratory specimens.</title>
        <authorList>
            <person name="Ercibengoa M."/>
            <person name="Bell M."/>
            <person name="Marimon J.M."/>
            <person name="Humrighouse B."/>
            <person name="Klenk H.P."/>
            <person name="Potter G."/>
            <person name="Perez-Trallero E."/>
        </authorList>
    </citation>
    <scope>NUCLEOTIDE SEQUENCE [LARGE SCALE GENOMIC DNA]</scope>
    <source>
        <strain evidence="5 6">X1655</strain>
    </source>
</reference>
<dbReference type="PANTHER" id="PTHR46796">
    <property type="entry name" value="HTH-TYPE TRANSCRIPTIONAL ACTIVATOR RHAS-RELATED"/>
    <property type="match status" value="1"/>
</dbReference>
<evidence type="ECO:0000256" key="1">
    <source>
        <dbReference type="ARBA" id="ARBA00023015"/>
    </source>
</evidence>
<dbReference type="Pfam" id="PF14525">
    <property type="entry name" value="AraC_binding_2"/>
    <property type="match status" value="1"/>
</dbReference>
<keyword evidence="3" id="KW-0804">Transcription</keyword>
<comment type="caution">
    <text evidence="5">The sequence shown here is derived from an EMBL/GenBank/DDBJ whole genome shotgun (WGS) entry which is preliminary data.</text>
</comment>
<keyword evidence="6" id="KW-1185">Reference proteome</keyword>
<evidence type="ECO:0000259" key="4">
    <source>
        <dbReference type="PROSITE" id="PS01124"/>
    </source>
</evidence>
<dbReference type="STRING" id="1538463.B0T36_04880"/>
<keyword evidence="1" id="KW-0805">Transcription regulation</keyword>
<sequence length="302" mass="33946">MPVEESREEWHRLANTYQCQMRCEFPTERKMTGALARTRTPTNQILTWQSPSVRYRRSTRHIRRDEIDSYLLLVCTTGAATVDRDAGSMNVRPGSAGLLSAAQPFDVTHSSGAGLAVLTIDRRKLEHRMDRRFDTASPLDLSTGFGLVVQELLHSILRACDVLSASQFDAAVDRLIELLCVLIGESTTTVGDRFGEIETAIRRYVREHAHDPELNADAIAGALGWSVRQIQLAMQRAGTTPRDLIREERLALAHERLISPSYRDTSITDLAYRCGFVSAGSFSTAFRQRFGVTPRDLRKTYF</sequence>
<evidence type="ECO:0000313" key="6">
    <source>
        <dbReference type="Proteomes" id="UP000188836"/>
    </source>
</evidence>
<accession>A0A1V2TG98</accession>